<name>A0A8B8GQB9_9HEMI</name>
<protein>
    <submittedName>
        <fullName evidence="10">Uncharacterized protein LOC112694112</fullName>
    </submittedName>
</protein>
<dbReference type="InterPro" id="IPR054709">
    <property type="entry name" value="CFAP107"/>
</dbReference>
<dbReference type="GO" id="GO:0030317">
    <property type="term" value="P:flagellated sperm motility"/>
    <property type="evidence" value="ECO:0007669"/>
    <property type="project" value="InterPro"/>
</dbReference>
<evidence type="ECO:0000256" key="3">
    <source>
        <dbReference type="ARBA" id="ARBA00022846"/>
    </source>
</evidence>
<evidence type="ECO:0000313" key="9">
    <source>
        <dbReference type="Proteomes" id="UP000694846"/>
    </source>
</evidence>
<keyword evidence="2" id="KW-0963">Cytoplasm</keyword>
<evidence type="ECO:0000256" key="4">
    <source>
        <dbReference type="ARBA" id="ARBA00023069"/>
    </source>
</evidence>
<comment type="subcellular location">
    <subcellularLocation>
        <location evidence="1">Cytoplasm</location>
        <location evidence="1">Cytoskeleton</location>
        <location evidence="1">Flagellum axoneme</location>
    </subcellularLocation>
</comment>
<accession>A0A8B8GQB9</accession>
<sequence length="160" mass="19116">MYKVPINIYSSIMYNNKVLIGNWFEEQNVTFALQKDGNKKSAYQKDYRKHALPVRDNKSIWKIREKAQGLPRQLFQDHGIHNAYDENMCTLYDLNCMYAYNRPLARRYKSHTGTWEPEQSFISNHGPGRNELVKKKRQSWVDDNQENVQKTEYQCRYALN</sequence>
<keyword evidence="5" id="KW-0206">Cytoskeleton</keyword>
<proteinExistence type="predicted"/>
<evidence type="ECO:0000256" key="5">
    <source>
        <dbReference type="ARBA" id="ARBA00023212"/>
    </source>
</evidence>
<dbReference type="AlphaFoldDB" id="A0A8B8GQB9"/>
<organism evidence="9 10">
    <name type="scientific">Sipha flava</name>
    <name type="common">yellow sugarcane aphid</name>
    <dbReference type="NCBI Taxonomy" id="143950"/>
    <lineage>
        <taxon>Eukaryota</taxon>
        <taxon>Metazoa</taxon>
        <taxon>Ecdysozoa</taxon>
        <taxon>Arthropoda</taxon>
        <taxon>Hexapoda</taxon>
        <taxon>Insecta</taxon>
        <taxon>Pterygota</taxon>
        <taxon>Neoptera</taxon>
        <taxon>Paraneoptera</taxon>
        <taxon>Hemiptera</taxon>
        <taxon>Sternorrhyncha</taxon>
        <taxon>Aphidomorpha</taxon>
        <taxon>Aphidoidea</taxon>
        <taxon>Aphididae</taxon>
        <taxon>Sipha</taxon>
    </lineage>
</organism>
<evidence type="ECO:0000256" key="8">
    <source>
        <dbReference type="ARBA" id="ARBA00046435"/>
    </source>
</evidence>
<comment type="function">
    <text evidence="7">Microtubule inner protein (MIP) part of the dynein-decorated doublet microtubules (DMTs) in cilia axoneme, which is required for motile cilia beating.</text>
</comment>
<comment type="subunit">
    <text evidence="8">Microtubule inner protein component of sperm flagellar doublet microtubules.</text>
</comment>
<keyword evidence="3" id="KW-0282">Flagellum</keyword>
<dbReference type="RefSeq" id="XP_025425273.1">
    <property type="nucleotide sequence ID" value="XM_025569488.1"/>
</dbReference>
<dbReference type="Proteomes" id="UP000694846">
    <property type="component" value="Unplaced"/>
</dbReference>
<keyword evidence="6" id="KW-0966">Cell projection</keyword>
<dbReference type="OrthoDB" id="8185227at2759"/>
<keyword evidence="9" id="KW-1185">Reference proteome</keyword>
<evidence type="ECO:0000256" key="1">
    <source>
        <dbReference type="ARBA" id="ARBA00004611"/>
    </source>
</evidence>
<dbReference type="GeneID" id="112694112"/>
<keyword evidence="4" id="KW-0969">Cilium</keyword>
<evidence type="ECO:0000256" key="2">
    <source>
        <dbReference type="ARBA" id="ARBA00022490"/>
    </source>
</evidence>
<evidence type="ECO:0000256" key="7">
    <source>
        <dbReference type="ARBA" id="ARBA00035003"/>
    </source>
</evidence>
<dbReference type="GO" id="GO:0005879">
    <property type="term" value="C:axonemal microtubule"/>
    <property type="evidence" value="ECO:0007669"/>
    <property type="project" value="TreeGrafter"/>
</dbReference>
<dbReference type="PANTHER" id="PTHR31180">
    <property type="entry name" value="CILIA- AND FLAGELLA-ASSOCIATED PROTEIN 107-RELATED"/>
    <property type="match status" value="1"/>
</dbReference>
<dbReference type="Pfam" id="PF22595">
    <property type="entry name" value="CFAP107"/>
    <property type="match status" value="1"/>
</dbReference>
<evidence type="ECO:0000313" key="10">
    <source>
        <dbReference type="RefSeq" id="XP_025425273.1"/>
    </source>
</evidence>
<gene>
    <name evidence="10" type="primary">LOC112694112</name>
</gene>
<dbReference type="PANTHER" id="PTHR31180:SF2">
    <property type="entry name" value="CILIA- AND FLAGELLA-ASSOCIATED PROTEIN 107"/>
    <property type="match status" value="1"/>
</dbReference>
<evidence type="ECO:0000256" key="6">
    <source>
        <dbReference type="ARBA" id="ARBA00023273"/>
    </source>
</evidence>
<dbReference type="InterPro" id="IPR037662">
    <property type="entry name" value="CFAP68/107"/>
</dbReference>
<reference evidence="10" key="1">
    <citation type="submission" date="2025-08" db="UniProtKB">
        <authorList>
            <consortium name="RefSeq"/>
        </authorList>
    </citation>
    <scope>IDENTIFICATION</scope>
    <source>
        <tissue evidence="10">Whole body</tissue>
    </source>
</reference>